<dbReference type="KEGG" id="cci:CC1G_05251"/>
<dbReference type="Proteomes" id="UP000001861">
    <property type="component" value="Unassembled WGS sequence"/>
</dbReference>
<feature type="region of interest" description="Disordered" evidence="1">
    <location>
        <begin position="133"/>
        <end position="155"/>
    </location>
</feature>
<proteinExistence type="predicted"/>
<evidence type="ECO:0000313" key="3">
    <source>
        <dbReference type="Proteomes" id="UP000001861"/>
    </source>
</evidence>
<name>A8PCC8_COPC7</name>
<reference evidence="2 3" key="1">
    <citation type="journal article" date="2010" name="Proc. Natl. Acad. Sci. U.S.A.">
        <title>Insights into evolution of multicellular fungi from the assembled chromosomes of the mushroom Coprinopsis cinerea (Coprinus cinereus).</title>
        <authorList>
            <person name="Stajich J.E."/>
            <person name="Wilke S.K."/>
            <person name="Ahren D."/>
            <person name="Au C.H."/>
            <person name="Birren B.W."/>
            <person name="Borodovsky M."/>
            <person name="Burns C."/>
            <person name="Canback B."/>
            <person name="Casselton L.A."/>
            <person name="Cheng C.K."/>
            <person name="Deng J."/>
            <person name="Dietrich F.S."/>
            <person name="Fargo D.C."/>
            <person name="Farman M.L."/>
            <person name="Gathman A.C."/>
            <person name="Goldberg J."/>
            <person name="Guigo R."/>
            <person name="Hoegger P.J."/>
            <person name="Hooker J.B."/>
            <person name="Huggins A."/>
            <person name="James T.Y."/>
            <person name="Kamada T."/>
            <person name="Kilaru S."/>
            <person name="Kodira C."/>
            <person name="Kues U."/>
            <person name="Kupfer D."/>
            <person name="Kwan H.S."/>
            <person name="Lomsadze A."/>
            <person name="Li W."/>
            <person name="Lilly W.W."/>
            <person name="Ma L.J."/>
            <person name="Mackey A.J."/>
            <person name="Manning G."/>
            <person name="Martin F."/>
            <person name="Muraguchi H."/>
            <person name="Natvig D.O."/>
            <person name="Palmerini H."/>
            <person name="Ramesh M.A."/>
            <person name="Rehmeyer C.J."/>
            <person name="Roe B.A."/>
            <person name="Shenoy N."/>
            <person name="Stanke M."/>
            <person name="Ter-Hovhannisyan V."/>
            <person name="Tunlid A."/>
            <person name="Velagapudi R."/>
            <person name="Vision T.J."/>
            <person name="Zeng Q."/>
            <person name="Zolan M.E."/>
            <person name="Pukkila P.J."/>
        </authorList>
    </citation>
    <scope>NUCLEOTIDE SEQUENCE [LARGE SCALE GENOMIC DNA]</scope>
    <source>
        <strain evidence="3">Okayama-7 / 130 / ATCC MYA-4618 / FGSC 9003</strain>
    </source>
</reference>
<keyword evidence="3" id="KW-1185">Reference proteome</keyword>
<gene>
    <name evidence="2" type="ORF">CC1G_05251</name>
</gene>
<comment type="caution">
    <text evidence="2">The sequence shown here is derived from an EMBL/GenBank/DDBJ whole genome shotgun (WGS) entry which is preliminary data.</text>
</comment>
<feature type="compositionally biased region" description="Low complexity" evidence="1">
    <location>
        <begin position="134"/>
        <end position="144"/>
    </location>
</feature>
<evidence type="ECO:0000256" key="1">
    <source>
        <dbReference type="SAM" id="MobiDB-lite"/>
    </source>
</evidence>
<protein>
    <submittedName>
        <fullName evidence="2">Uncharacterized protein</fullName>
    </submittedName>
</protein>
<dbReference type="AlphaFoldDB" id="A8PCC8"/>
<dbReference type="GeneID" id="6017002"/>
<sequence>MRLTQTLFRAVQRPVLDRAITDGPALSSGIAIVRKVLKENPKPEGWRTNEIYELALKEPAPEGFHTALPVENIPVPPPNPSHPIRSKQFLKEVLAHMQGLKDIQMTREVRTREGSSTQTPVFVWKTMEKRTRTPRPVVERPPTVSQAVGGHEDWSHLSRRRLRARRAKILKMVHDLKGTEIQLVS</sequence>
<evidence type="ECO:0000313" key="2">
    <source>
        <dbReference type="EMBL" id="EAU81421.1"/>
    </source>
</evidence>
<dbReference type="EMBL" id="AACS02000011">
    <property type="protein sequence ID" value="EAU81421.1"/>
    <property type="molecule type" value="Genomic_DNA"/>
</dbReference>
<dbReference type="VEuPathDB" id="FungiDB:CC1G_05251"/>
<dbReference type="RefSeq" id="XP_001840365.1">
    <property type="nucleotide sequence ID" value="XM_001840313.1"/>
</dbReference>
<accession>A8PCC8</accession>
<organism evidence="2 3">
    <name type="scientific">Coprinopsis cinerea (strain Okayama-7 / 130 / ATCC MYA-4618 / FGSC 9003)</name>
    <name type="common">Inky cap fungus</name>
    <name type="synonym">Hormographiella aspergillata</name>
    <dbReference type="NCBI Taxonomy" id="240176"/>
    <lineage>
        <taxon>Eukaryota</taxon>
        <taxon>Fungi</taxon>
        <taxon>Dikarya</taxon>
        <taxon>Basidiomycota</taxon>
        <taxon>Agaricomycotina</taxon>
        <taxon>Agaricomycetes</taxon>
        <taxon>Agaricomycetidae</taxon>
        <taxon>Agaricales</taxon>
        <taxon>Agaricineae</taxon>
        <taxon>Psathyrellaceae</taxon>
        <taxon>Coprinopsis</taxon>
    </lineage>
</organism>
<dbReference type="InParanoid" id="A8PCC8"/>
<dbReference type="OrthoDB" id="2587968at2759"/>